<dbReference type="Gene3D" id="3.30.70.20">
    <property type="match status" value="1"/>
</dbReference>
<dbReference type="PROSITE" id="PS00198">
    <property type="entry name" value="4FE4S_FER_1"/>
    <property type="match status" value="2"/>
</dbReference>
<evidence type="ECO:0000256" key="1">
    <source>
        <dbReference type="ARBA" id="ARBA00022485"/>
    </source>
</evidence>
<dbReference type="Proteomes" id="UP000183994">
    <property type="component" value="Unassembled WGS sequence"/>
</dbReference>
<dbReference type="STRING" id="1121393.SAMN02745216_04316"/>
<dbReference type="SUPFAM" id="SSF55021">
    <property type="entry name" value="ACT-like"/>
    <property type="match status" value="1"/>
</dbReference>
<evidence type="ECO:0000256" key="3">
    <source>
        <dbReference type="ARBA" id="ARBA00023004"/>
    </source>
</evidence>
<dbReference type="Pfam" id="PF13237">
    <property type="entry name" value="Fer4_10"/>
    <property type="match status" value="1"/>
</dbReference>
<dbReference type="GO" id="GO:0051539">
    <property type="term" value="F:4 iron, 4 sulfur cluster binding"/>
    <property type="evidence" value="ECO:0007669"/>
    <property type="project" value="UniProtKB-KW"/>
</dbReference>
<proteinExistence type="predicted"/>
<evidence type="ECO:0000313" key="6">
    <source>
        <dbReference type="EMBL" id="SHK92537.1"/>
    </source>
</evidence>
<feature type="domain" description="4Fe-4S ferredoxin-type" evidence="5">
    <location>
        <begin position="111"/>
        <end position="140"/>
    </location>
</feature>
<dbReference type="PANTHER" id="PTHR43687">
    <property type="entry name" value="ADENYLYLSULFATE REDUCTASE, BETA SUBUNIT"/>
    <property type="match status" value="1"/>
</dbReference>
<keyword evidence="1" id="KW-0004">4Fe-4S</keyword>
<dbReference type="RefSeq" id="WP_073478326.1">
    <property type="nucleotide sequence ID" value="NZ_FQZU01000038.1"/>
</dbReference>
<evidence type="ECO:0000313" key="7">
    <source>
        <dbReference type="Proteomes" id="UP000183994"/>
    </source>
</evidence>
<evidence type="ECO:0000256" key="2">
    <source>
        <dbReference type="ARBA" id="ARBA00022723"/>
    </source>
</evidence>
<evidence type="ECO:0000259" key="5">
    <source>
        <dbReference type="PROSITE" id="PS51379"/>
    </source>
</evidence>
<reference evidence="7" key="1">
    <citation type="submission" date="2016-11" db="EMBL/GenBank/DDBJ databases">
        <authorList>
            <person name="Varghese N."/>
            <person name="Submissions S."/>
        </authorList>
    </citation>
    <scope>NUCLEOTIDE SEQUENCE [LARGE SCALE GENOMIC DNA]</scope>
    <source>
        <strain evidence="7">DSM 16219</strain>
    </source>
</reference>
<feature type="domain" description="4Fe-4S ferredoxin-type" evidence="5">
    <location>
        <begin position="80"/>
        <end position="109"/>
    </location>
</feature>
<keyword evidence="4" id="KW-0411">Iron-sulfur</keyword>
<dbReference type="OrthoDB" id="9808559at2"/>
<organism evidence="6 7">
    <name type="scientific">Desulfatibacillum alkenivorans DSM 16219</name>
    <dbReference type="NCBI Taxonomy" id="1121393"/>
    <lineage>
        <taxon>Bacteria</taxon>
        <taxon>Pseudomonadati</taxon>
        <taxon>Thermodesulfobacteriota</taxon>
        <taxon>Desulfobacteria</taxon>
        <taxon>Desulfobacterales</taxon>
        <taxon>Desulfatibacillaceae</taxon>
        <taxon>Desulfatibacillum</taxon>
    </lineage>
</organism>
<evidence type="ECO:0000256" key="4">
    <source>
        <dbReference type="ARBA" id="ARBA00023014"/>
    </source>
</evidence>
<protein>
    <submittedName>
        <fullName evidence="6">4Fe-4S dicluster domain-containing protein</fullName>
    </submittedName>
</protein>
<dbReference type="InterPro" id="IPR018449">
    <property type="entry name" value="NIL_domain"/>
</dbReference>
<dbReference type="EMBL" id="FQZU01000038">
    <property type="protein sequence ID" value="SHK92537.1"/>
    <property type="molecule type" value="Genomic_DNA"/>
</dbReference>
<keyword evidence="2" id="KW-0479">Metal-binding</keyword>
<dbReference type="Pfam" id="PF09383">
    <property type="entry name" value="NIL"/>
    <property type="match status" value="1"/>
</dbReference>
<dbReference type="InterPro" id="IPR050572">
    <property type="entry name" value="Fe-S_Ferredoxin"/>
</dbReference>
<sequence length="147" mass="16521">MVKDTYSKMLILRFPKGRADSPVVCNLAREYDLTFNILNATIYPRKEGVMVLQLFGTPQNFERGMAYLKQEGIKVQKTEEEIGRNEEVCTHCGTCTAVCPTGALAVSRPDMHVVFDQEKCSVCKLCVRVCPPRAMNLHPVDDLLPEV</sequence>
<dbReference type="InterPro" id="IPR017900">
    <property type="entry name" value="4Fe4S_Fe_S_CS"/>
</dbReference>
<gene>
    <name evidence="6" type="ORF">SAMN02745216_04316</name>
</gene>
<dbReference type="PROSITE" id="PS51379">
    <property type="entry name" value="4FE4S_FER_2"/>
    <property type="match status" value="2"/>
</dbReference>
<accession>A0A1M6WFQ9</accession>
<dbReference type="GO" id="GO:0046872">
    <property type="term" value="F:metal ion binding"/>
    <property type="evidence" value="ECO:0007669"/>
    <property type="project" value="UniProtKB-KW"/>
</dbReference>
<dbReference type="AlphaFoldDB" id="A0A1M6WFQ9"/>
<dbReference type="Gene3D" id="3.30.70.260">
    <property type="match status" value="1"/>
</dbReference>
<keyword evidence="7" id="KW-1185">Reference proteome</keyword>
<dbReference type="SUPFAM" id="SSF54862">
    <property type="entry name" value="4Fe-4S ferredoxins"/>
    <property type="match status" value="1"/>
</dbReference>
<dbReference type="PANTHER" id="PTHR43687:SF1">
    <property type="entry name" value="FERREDOXIN III"/>
    <property type="match status" value="1"/>
</dbReference>
<name>A0A1M6WFQ9_9BACT</name>
<dbReference type="InterPro" id="IPR045865">
    <property type="entry name" value="ACT-like_dom_sf"/>
</dbReference>
<dbReference type="SMART" id="SM00930">
    <property type="entry name" value="NIL"/>
    <property type="match status" value="1"/>
</dbReference>
<keyword evidence="3" id="KW-0408">Iron</keyword>
<dbReference type="InterPro" id="IPR017896">
    <property type="entry name" value="4Fe4S_Fe-S-bd"/>
</dbReference>